<evidence type="ECO:0000256" key="4">
    <source>
        <dbReference type="ARBA" id="ARBA00022670"/>
    </source>
</evidence>
<keyword evidence="8" id="KW-0862">Zinc</keyword>
<dbReference type="Gene3D" id="3.40.630.10">
    <property type="entry name" value="Zn peptidases"/>
    <property type="match status" value="1"/>
</dbReference>
<sequence length="435" mass="49368">MGKGKNGLVSLFLQVGCEENLKYDNHTLIRLTPTHERQVESAVKFHDPQEGVEVLKTSRGLNDSLDLLVPPTRIAFVQDYAQENDLVFEVKKTHYGRHLEERLPRRRLMNHFNVYGYNSYANILDFLEDVARRHSDIVQLQPLGNSYQGRPVKLVKISKNSNAGNPIIFIDAGIHAREWVAPAMALYIIHRLTNHPDGRRKELEGVDWYILPVVNPDGYEYTRSSKANRLWRKTMSKTNSVCVGVDGNRNYGFKWAVSGVSSDPCNKETYAGPKPFSEPETRMVRNVMVQNAQRMKLYVSLHSYGQYLVYPWGYTGDFLPKEWKKLDKLAKRVSAAVQNAGGSPFKVLSAGKWYAAAGGSDDYAFGAVGVPYSYTMELTNGYEFVFPEVLLRNVLPQFYEGFKAFGAQIRNEFKPKAQFRIYDVSSSSTSDSSED</sequence>
<accession>A0ABN8B0Y0</accession>
<gene>
    <name evidence="12" type="ORF">CHILSU_LOCUS4509</name>
</gene>
<keyword evidence="4" id="KW-0645">Protease</keyword>
<dbReference type="SUPFAM" id="SSF53187">
    <property type="entry name" value="Zn-dependent exopeptidases"/>
    <property type="match status" value="1"/>
</dbReference>
<keyword evidence="6" id="KW-0732">Signal</keyword>
<dbReference type="PROSITE" id="PS00132">
    <property type="entry name" value="CARBOXYPEPT_ZN_1"/>
    <property type="match status" value="1"/>
</dbReference>
<evidence type="ECO:0000259" key="11">
    <source>
        <dbReference type="SMART" id="SM00631"/>
    </source>
</evidence>
<evidence type="ECO:0000313" key="12">
    <source>
        <dbReference type="EMBL" id="CAH0401286.1"/>
    </source>
</evidence>
<evidence type="ECO:0000256" key="1">
    <source>
        <dbReference type="ARBA" id="ARBA00001947"/>
    </source>
</evidence>
<comment type="cofactor">
    <cofactor evidence="1">
        <name>Zn(2+)</name>
        <dbReference type="ChEBI" id="CHEBI:29105"/>
    </cofactor>
</comment>
<dbReference type="InterPro" id="IPR003146">
    <property type="entry name" value="M14A_act_pep"/>
</dbReference>
<name>A0ABN8B0Y0_CHISP</name>
<dbReference type="CDD" id="cd03860">
    <property type="entry name" value="M14_CP_A-B_like"/>
    <property type="match status" value="1"/>
</dbReference>
<dbReference type="PRINTS" id="PR00765">
    <property type="entry name" value="CRBOXYPTASEA"/>
</dbReference>
<evidence type="ECO:0000256" key="3">
    <source>
        <dbReference type="ARBA" id="ARBA00022645"/>
    </source>
</evidence>
<evidence type="ECO:0000256" key="8">
    <source>
        <dbReference type="ARBA" id="ARBA00022833"/>
    </source>
</evidence>
<evidence type="ECO:0000256" key="7">
    <source>
        <dbReference type="ARBA" id="ARBA00022801"/>
    </source>
</evidence>
<keyword evidence="3" id="KW-0121">Carboxypeptidase</keyword>
<evidence type="ECO:0000256" key="5">
    <source>
        <dbReference type="ARBA" id="ARBA00022723"/>
    </source>
</evidence>
<dbReference type="SUPFAM" id="SSF54897">
    <property type="entry name" value="Protease propeptides/inhibitors"/>
    <property type="match status" value="1"/>
</dbReference>
<keyword evidence="5" id="KW-0479">Metal-binding</keyword>
<dbReference type="Pfam" id="PF02244">
    <property type="entry name" value="Propep_M14"/>
    <property type="match status" value="1"/>
</dbReference>
<dbReference type="PANTHER" id="PTHR11705">
    <property type="entry name" value="PROTEASE FAMILY M14 CARBOXYPEPTIDASE A,B"/>
    <property type="match status" value="1"/>
</dbReference>
<dbReference type="Gene3D" id="3.30.70.340">
    <property type="entry name" value="Metallocarboxypeptidase-like"/>
    <property type="match status" value="1"/>
</dbReference>
<keyword evidence="9" id="KW-0482">Metalloprotease</keyword>
<dbReference type="PANTHER" id="PTHR11705:SF91">
    <property type="entry name" value="FI01817P-RELATED"/>
    <property type="match status" value="1"/>
</dbReference>
<evidence type="ECO:0000256" key="6">
    <source>
        <dbReference type="ARBA" id="ARBA00022729"/>
    </source>
</evidence>
<keyword evidence="7" id="KW-0378">Hydrolase</keyword>
<feature type="domain" description="Peptidase M14" evidence="11">
    <location>
        <begin position="117"/>
        <end position="397"/>
    </location>
</feature>
<evidence type="ECO:0000256" key="10">
    <source>
        <dbReference type="ARBA" id="ARBA00023157"/>
    </source>
</evidence>
<dbReference type="SMART" id="SM00631">
    <property type="entry name" value="Zn_pept"/>
    <property type="match status" value="1"/>
</dbReference>
<evidence type="ECO:0000256" key="9">
    <source>
        <dbReference type="ARBA" id="ARBA00023049"/>
    </source>
</evidence>
<comment type="similarity">
    <text evidence="2">Belongs to the peptidase M14 family.</text>
</comment>
<keyword evidence="10" id="KW-1015">Disulfide bond</keyword>
<protein>
    <recommendedName>
        <fullName evidence="11">Peptidase M14 domain-containing protein</fullName>
    </recommendedName>
</protein>
<reference evidence="12" key="1">
    <citation type="submission" date="2021-12" db="EMBL/GenBank/DDBJ databases">
        <authorList>
            <person name="King R."/>
        </authorList>
    </citation>
    <scope>NUCLEOTIDE SEQUENCE</scope>
</reference>
<dbReference type="InterPro" id="IPR036990">
    <property type="entry name" value="M14A-like_propep"/>
</dbReference>
<keyword evidence="13" id="KW-1185">Reference proteome</keyword>
<organism evidence="12 13">
    <name type="scientific">Chilo suppressalis</name>
    <name type="common">Asiatic rice borer moth</name>
    <dbReference type="NCBI Taxonomy" id="168631"/>
    <lineage>
        <taxon>Eukaryota</taxon>
        <taxon>Metazoa</taxon>
        <taxon>Ecdysozoa</taxon>
        <taxon>Arthropoda</taxon>
        <taxon>Hexapoda</taxon>
        <taxon>Insecta</taxon>
        <taxon>Pterygota</taxon>
        <taxon>Neoptera</taxon>
        <taxon>Endopterygota</taxon>
        <taxon>Lepidoptera</taxon>
        <taxon>Glossata</taxon>
        <taxon>Ditrysia</taxon>
        <taxon>Pyraloidea</taxon>
        <taxon>Crambidae</taxon>
        <taxon>Crambinae</taxon>
        <taxon>Chilo</taxon>
    </lineage>
</organism>
<evidence type="ECO:0000313" key="13">
    <source>
        <dbReference type="Proteomes" id="UP001153292"/>
    </source>
</evidence>
<proteinExistence type="inferred from homology"/>
<dbReference type="InterPro" id="IPR000834">
    <property type="entry name" value="Peptidase_M14"/>
</dbReference>
<dbReference type="Proteomes" id="UP001153292">
    <property type="component" value="Chromosome 19"/>
</dbReference>
<dbReference type="EMBL" id="OU963912">
    <property type="protein sequence ID" value="CAH0401286.1"/>
    <property type="molecule type" value="Genomic_DNA"/>
</dbReference>
<evidence type="ECO:0000256" key="2">
    <source>
        <dbReference type="ARBA" id="ARBA00005988"/>
    </source>
</evidence>
<dbReference type="InterPro" id="IPR057246">
    <property type="entry name" value="CARBOXYPEPT_ZN_1"/>
</dbReference>
<dbReference type="Pfam" id="PF00246">
    <property type="entry name" value="Peptidase_M14"/>
    <property type="match status" value="1"/>
</dbReference>